<keyword evidence="8" id="KW-1185">Reference proteome</keyword>
<dbReference type="InterPro" id="IPR002674">
    <property type="entry name" value="Ribosomal_eL43"/>
</dbReference>
<evidence type="ECO:0000256" key="6">
    <source>
        <dbReference type="ARBA" id="ARBA00023274"/>
    </source>
</evidence>
<sequence length="66" mass="7745">MVIYQHAKYTCSFCGKSKMKRTKMGIWHHGSDMKIMTGEAWDNTTSADIMKSAIRRLKELKDQEKY</sequence>
<reference evidence="7" key="1">
    <citation type="submission" date="2025-08" db="UniProtKB">
        <authorList>
            <consortium name="Ensembl"/>
        </authorList>
    </citation>
    <scope>IDENTIFICATION</scope>
</reference>
<evidence type="ECO:0000256" key="1">
    <source>
        <dbReference type="ARBA" id="ARBA00008672"/>
    </source>
</evidence>
<protein>
    <recommendedName>
        <fullName evidence="9">60S ribosomal protein L37a</fullName>
    </recommendedName>
</protein>
<dbReference type="GO" id="GO:0070180">
    <property type="term" value="F:large ribosomal subunit rRNA binding"/>
    <property type="evidence" value="ECO:0007669"/>
    <property type="project" value="TreeGrafter"/>
</dbReference>
<dbReference type="GO" id="GO:0008270">
    <property type="term" value="F:zinc ion binding"/>
    <property type="evidence" value="ECO:0007669"/>
    <property type="project" value="UniProtKB-KW"/>
</dbReference>
<dbReference type="SUPFAM" id="SSF57829">
    <property type="entry name" value="Zn-binding ribosomal proteins"/>
    <property type="match status" value="1"/>
</dbReference>
<dbReference type="Ensembl" id="ENSNNAT00000005378.1">
    <property type="protein sequence ID" value="ENSNNAP00000005152.1"/>
    <property type="gene ID" value="ENSNNAG00000003454.1"/>
</dbReference>
<dbReference type="PANTHER" id="PTHR48188">
    <property type="entry name" value="60S RIBOSOMAL PROTEIN L43"/>
    <property type="match status" value="1"/>
</dbReference>
<dbReference type="InterPro" id="IPR011332">
    <property type="entry name" value="Ribosomal_zn-bd"/>
</dbReference>
<name>A0A8C6VP55_NAJNA</name>
<evidence type="ECO:0000256" key="2">
    <source>
        <dbReference type="ARBA" id="ARBA00022723"/>
    </source>
</evidence>
<dbReference type="Gene3D" id="2.20.25.30">
    <property type="match status" value="1"/>
</dbReference>
<reference evidence="7" key="2">
    <citation type="submission" date="2025-09" db="UniProtKB">
        <authorList>
            <consortium name="Ensembl"/>
        </authorList>
    </citation>
    <scope>IDENTIFICATION</scope>
</reference>
<evidence type="ECO:0008006" key="9">
    <source>
        <dbReference type="Google" id="ProtNLM"/>
    </source>
</evidence>
<dbReference type="PANTHER" id="PTHR48188:SF1">
    <property type="entry name" value="LARGE RIBOSOMAL SUBUNIT PROTEIN EL43-RELATED"/>
    <property type="match status" value="1"/>
</dbReference>
<keyword evidence="5" id="KW-0689">Ribosomal protein</keyword>
<dbReference type="Proteomes" id="UP000694559">
    <property type="component" value="Unplaced"/>
</dbReference>
<keyword evidence="3" id="KW-0863">Zinc-finger</keyword>
<dbReference type="GO" id="GO:0006412">
    <property type="term" value="P:translation"/>
    <property type="evidence" value="ECO:0007669"/>
    <property type="project" value="InterPro"/>
</dbReference>
<keyword evidence="4" id="KW-0862">Zinc</keyword>
<keyword evidence="6" id="KW-0687">Ribonucleoprotein</keyword>
<dbReference type="OrthoDB" id="10258345at2759"/>
<evidence type="ECO:0000313" key="7">
    <source>
        <dbReference type="Ensembl" id="ENSNNAP00000005152.1"/>
    </source>
</evidence>
<dbReference type="Pfam" id="PF01780">
    <property type="entry name" value="Ribosomal_L37ae"/>
    <property type="match status" value="1"/>
</dbReference>
<dbReference type="InterPro" id="IPR011331">
    <property type="entry name" value="Ribosomal_eL37/eL43"/>
</dbReference>
<evidence type="ECO:0000313" key="8">
    <source>
        <dbReference type="Proteomes" id="UP000694559"/>
    </source>
</evidence>
<dbReference type="AlphaFoldDB" id="A0A8C6VP55"/>
<dbReference type="GO" id="GO:0022625">
    <property type="term" value="C:cytosolic large ribosomal subunit"/>
    <property type="evidence" value="ECO:0007669"/>
    <property type="project" value="TreeGrafter"/>
</dbReference>
<evidence type="ECO:0000256" key="5">
    <source>
        <dbReference type="ARBA" id="ARBA00022980"/>
    </source>
</evidence>
<evidence type="ECO:0000256" key="4">
    <source>
        <dbReference type="ARBA" id="ARBA00022833"/>
    </source>
</evidence>
<proteinExistence type="inferred from homology"/>
<organism evidence="7 8">
    <name type="scientific">Naja naja</name>
    <name type="common">Indian cobra</name>
    <dbReference type="NCBI Taxonomy" id="35670"/>
    <lineage>
        <taxon>Eukaryota</taxon>
        <taxon>Metazoa</taxon>
        <taxon>Chordata</taxon>
        <taxon>Craniata</taxon>
        <taxon>Vertebrata</taxon>
        <taxon>Euteleostomi</taxon>
        <taxon>Lepidosauria</taxon>
        <taxon>Squamata</taxon>
        <taxon>Bifurcata</taxon>
        <taxon>Unidentata</taxon>
        <taxon>Episquamata</taxon>
        <taxon>Toxicofera</taxon>
        <taxon>Serpentes</taxon>
        <taxon>Colubroidea</taxon>
        <taxon>Elapidae</taxon>
        <taxon>Elapinae</taxon>
        <taxon>Naja</taxon>
    </lineage>
</organism>
<comment type="similarity">
    <text evidence="1">Belongs to the eukaryotic ribosomal protein eL43 family.</text>
</comment>
<dbReference type="GeneTree" id="ENSGT00390000016988"/>
<dbReference type="OMA" id="DMKIMTG"/>
<evidence type="ECO:0000256" key="3">
    <source>
        <dbReference type="ARBA" id="ARBA00022771"/>
    </source>
</evidence>
<keyword evidence="2" id="KW-0479">Metal-binding</keyword>
<dbReference type="GO" id="GO:0003735">
    <property type="term" value="F:structural constituent of ribosome"/>
    <property type="evidence" value="ECO:0007669"/>
    <property type="project" value="InterPro"/>
</dbReference>
<accession>A0A8C6VP55</accession>